<dbReference type="Proteomes" id="UP000789901">
    <property type="component" value="Unassembled WGS sequence"/>
</dbReference>
<gene>
    <name evidence="1" type="ORF">GMARGA_LOCUS38762</name>
</gene>
<comment type="caution">
    <text evidence="1">The sequence shown here is derived from an EMBL/GenBank/DDBJ whole genome shotgun (WGS) entry which is preliminary data.</text>
</comment>
<evidence type="ECO:0000313" key="1">
    <source>
        <dbReference type="EMBL" id="CAG8847611.1"/>
    </source>
</evidence>
<evidence type="ECO:0000313" key="2">
    <source>
        <dbReference type="Proteomes" id="UP000789901"/>
    </source>
</evidence>
<protein>
    <submittedName>
        <fullName evidence="1">26497_t:CDS:1</fullName>
    </submittedName>
</protein>
<keyword evidence="2" id="KW-1185">Reference proteome</keyword>
<dbReference type="EMBL" id="CAJVQB010088458">
    <property type="protein sequence ID" value="CAG8847611.1"/>
    <property type="molecule type" value="Genomic_DNA"/>
</dbReference>
<feature type="non-terminal residue" evidence="1">
    <location>
        <position position="101"/>
    </location>
</feature>
<reference evidence="1 2" key="1">
    <citation type="submission" date="2021-06" db="EMBL/GenBank/DDBJ databases">
        <authorList>
            <person name="Kallberg Y."/>
            <person name="Tangrot J."/>
            <person name="Rosling A."/>
        </authorList>
    </citation>
    <scope>NUCLEOTIDE SEQUENCE [LARGE SCALE GENOMIC DNA]</scope>
    <source>
        <strain evidence="1 2">120-4 pot B 10/14</strain>
    </source>
</reference>
<accession>A0ABN7X5Z3</accession>
<sequence length="101" mass="11622">MGKASIEIVTKVKYCLEFEEYPETSEGDVACIYNVTGMDPNKACKIFDLKNIQYSYKKGTTRESIYCPFLKTKVYKEIRTCCSIKMCQFPISELATMTHMT</sequence>
<name>A0ABN7X5Z3_GIGMA</name>
<proteinExistence type="predicted"/>
<organism evidence="1 2">
    <name type="scientific">Gigaspora margarita</name>
    <dbReference type="NCBI Taxonomy" id="4874"/>
    <lineage>
        <taxon>Eukaryota</taxon>
        <taxon>Fungi</taxon>
        <taxon>Fungi incertae sedis</taxon>
        <taxon>Mucoromycota</taxon>
        <taxon>Glomeromycotina</taxon>
        <taxon>Glomeromycetes</taxon>
        <taxon>Diversisporales</taxon>
        <taxon>Gigasporaceae</taxon>
        <taxon>Gigaspora</taxon>
    </lineage>
</organism>